<dbReference type="NCBIfam" id="TIGR00613">
    <property type="entry name" value="reco"/>
    <property type="match status" value="1"/>
</dbReference>
<dbReference type="InterPro" id="IPR012340">
    <property type="entry name" value="NA-bd_OB-fold"/>
</dbReference>
<evidence type="ECO:0000256" key="6">
    <source>
        <dbReference type="ARBA" id="ARBA00033409"/>
    </source>
</evidence>
<dbReference type="SUPFAM" id="SSF57863">
    <property type="entry name" value="ArfGap/RecO-like zinc finger"/>
    <property type="match status" value="1"/>
</dbReference>
<comment type="function">
    <text evidence="7">Involved in DNA repair and RecF pathway recombination.</text>
</comment>
<dbReference type="PANTHER" id="PTHR33991">
    <property type="entry name" value="DNA REPAIR PROTEIN RECO"/>
    <property type="match status" value="1"/>
</dbReference>
<dbReference type="Gene3D" id="1.20.1440.120">
    <property type="entry name" value="Recombination protein O, C-terminal domain"/>
    <property type="match status" value="1"/>
</dbReference>
<evidence type="ECO:0000313" key="10">
    <source>
        <dbReference type="Proteomes" id="UP000722750"/>
    </source>
</evidence>
<protein>
    <recommendedName>
        <fullName evidence="2 7">DNA repair protein RecO</fullName>
    </recommendedName>
    <alternativeName>
        <fullName evidence="6 7">Recombination protein O</fullName>
    </alternativeName>
</protein>
<reference evidence="9" key="1">
    <citation type="journal article" date="2021" name="ISME J.">
        <title>Fine-scale metabolic discontinuity in a stratified prokaryote microbiome of a Red Sea deep halocline.</title>
        <authorList>
            <person name="Michoud G."/>
            <person name="Ngugi D.K."/>
            <person name="Barozzi A."/>
            <person name="Merlino G."/>
            <person name="Calleja M.L."/>
            <person name="Delgado-Huertas A."/>
            <person name="Moran X.A.G."/>
            <person name="Daffonchio D."/>
        </authorList>
    </citation>
    <scope>NUCLEOTIDE SEQUENCE</scope>
    <source>
        <strain evidence="9">SuakinDeep_MAG55_1</strain>
    </source>
</reference>
<dbReference type="PANTHER" id="PTHR33991:SF1">
    <property type="entry name" value="DNA REPAIR PROTEIN RECO"/>
    <property type="match status" value="1"/>
</dbReference>
<name>A0A941W4H2_9BACT</name>
<sequence>MDFCKTPAITLRRTDFKDTSQIITFYTRDFGKIQALAKGLKRSVKGISGGIDLLTYNHIVFIQKASSTLNILAEWALRDNFHLLRNNSKKYYSALYILELVKEFTEENDKNAPLFDLIKNTLCEIADKGDPTVNTIAFEVHLLTLLGYLPEMNCCAGCKGGVDTKRLSSFSASEGGVLCADCNRGIREKVKISGGSIATINYLAGKKIQDTGRFSIQSSLQVEIRKLLIYYLSFILNKKLKMWRYI</sequence>
<dbReference type="EMBL" id="JAANXD010000078">
    <property type="protein sequence ID" value="MBS1259044.1"/>
    <property type="molecule type" value="Genomic_DNA"/>
</dbReference>
<dbReference type="InterPro" id="IPR042242">
    <property type="entry name" value="RecO_C"/>
</dbReference>
<comment type="similarity">
    <text evidence="1 7">Belongs to the RecO family.</text>
</comment>
<dbReference type="GO" id="GO:0043590">
    <property type="term" value="C:bacterial nucleoid"/>
    <property type="evidence" value="ECO:0007669"/>
    <property type="project" value="TreeGrafter"/>
</dbReference>
<dbReference type="SUPFAM" id="SSF50249">
    <property type="entry name" value="Nucleic acid-binding proteins"/>
    <property type="match status" value="1"/>
</dbReference>
<evidence type="ECO:0000256" key="1">
    <source>
        <dbReference type="ARBA" id="ARBA00007452"/>
    </source>
</evidence>
<gene>
    <name evidence="7" type="primary">recO</name>
    <name evidence="9" type="ORF">MAG551_02110</name>
</gene>
<dbReference type="InterPro" id="IPR037278">
    <property type="entry name" value="ARFGAP/RecO"/>
</dbReference>
<dbReference type="AlphaFoldDB" id="A0A941W4H2"/>
<evidence type="ECO:0000313" key="9">
    <source>
        <dbReference type="EMBL" id="MBS1259044.1"/>
    </source>
</evidence>
<dbReference type="Pfam" id="PF02565">
    <property type="entry name" value="RecO_C"/>
    <property type="match status" value="1"/>
</dbReference>
<dbReference type="GO" id="GO:0006302">
    <property type="term" value="P:double-strand break repair"/>
    <property type="evidence" value="ECO:0007669"/>
    <property type="project" value="TreeGrafter"/>
</dbReference>
<comment type="caution">
    <text evidence="9">The sequence shown here is derived from an EMBL/GenBank/DDBJ whole genome shotgun (WGS) entry which is preliminary data.</text>
</comment>
<dbReference type="GO" id="GO:0006310">
    <property type="term" value="P:DNA recombination"/>
    <property type="evidence" value="ECO:0007669"/>
    <property type="project" value="UniProtKB-UniRule"/>
</dbReference>
<organism evidence="9 10">
    <name type="scientific">Candidatus Scalindua arabica</name>
    <dbReference type="NCBI Taxonomy" id="1127984"/>
    <lineage>
        <taxon>Bacteria</taxon>
        <taxon>Pseudomonadati</taxon>
        <taxon>Planctomycetota</taxon>
        <taxon>Candidatus Brocadiia</taxon>
        <taxon>Candidatus Brocadiales</taxon>
        <taxon>Candidatus Scalinduaceae</taxon>
        <taxon>Candidatus Scalindua</taxon>
    </lineage>
</organism>
<evidence type="ECO:0000256" key="7">
    <source>
        <dbReference type="HAMAP-Rule" id="MF_00201"/>
    </source>
</evidence>
<keyword evidence="4 7" id="KW-0233">DNA recombination</keyword>
<keyword evidence="3 7" id="KW-0227">DNA damage</keyword>
<dbReference type="Proteomes" id="UP000722750">
    <property type="component" value="Unassembled WGS sequence"/>
</dbReference>
<evidence type="ECO:0000256" key="2">
    <source>
        <dbReference type="ARBA" id="ARBA00021310"/>
    </source>
</evidence>
<dbReference type="InterPro" id="IPR003717">
    <property type="entry name" value="RecO"/>
</dbReference>
<evidence type="ECO:0000256" key="3">
    <source>
        <dbReference type="ARBA" id="ARBA00022763"/>
    </source>
</evidence>
<feature type="domain" description="DNA replication/recombination mediator RecO N-terminal" evidence="8">
    <location>
        <begin position="1"/>
        <end position="80"/>
    </location>
</feature>
<evidence type="ECO:0000259" key="8">
    <source>
        <dbReference type="Pfam" id="PF11967"/>
    </source>
</evidence>
<accession>A0A941W4H2</accession>
<evidence type="ECO:0000256" key="4">
    <source>
        <dbReference type="ARBA" id="ARBA00023172"/>
    </source>
</evidence>
<keyword evidence="5 7" id="KW-0234">DNA repair</keyword>
<dbReference type="InterPro" id="IPR022572">
    <property type="entry name" value="DNA_rep/recomb_RecO_N"/>
</dbReference>
<dbReference type="HAMAP" id="MF_00201">
    <property type="entry name" value="RecO"/>
    <property type="match status" value="1"/>
</dbReference>
<proteinExistence type="inferred from homology"/>
<evidence type="ECO:0000256" key="5">
    <source>
        <dbReference type="ARBA" id="ARBA00023204"/>
    </source>
</evidence>
<dbReference type="Pfam" id="PF11967">
    <property type="entry name" value="RecO_N"/>
    <property type="match status" value="1"/>
</dbReference>
<dbReference type="Gene3D" id="2.40.50.140">
    <property type="entry name" value="Nucleic acid-binding proteins"/>
    <property type="match status" value="1"/>
</dbReference>